<dbReference type="EMBL" id="JBJVNE010000022">
    <property type="protein sequence ID" value="MFM9651609.1"/>
    <property type="molecule type" value="Genomic_DNA"/>
</dbReference>
<sequence length="235" mass="26229">MWDGLNSRQRSYLLACFREDQDAERRARAARSAYQDPGPASAWRKLPFSIKAELPFAEYTTIQKRLREDGRLDAGAGATLHALARRGLLKITEDRIDVPEVGLVARVLVELTRAGRACARAGLGIAPAPRRPKHLLSEWLWGNLARVAAAGSDGLPEDVMGGKAKYYLGTDYRPNGKPSRGYIDCFAVRTEKGRGTFVLEYRWRITEAGRRHINAYRAAYQTAYPNVQVNVPDSL</sequence>
<keyword evidence="2" id="KW-1185">Reference proteome</keyword>
<evidence type="ECO:0000313" key="2">
    <source>
        <dbReference type="Proteomes" id="UP001631993"/>
    </source>
</evidence>
<protein>
    <submittedName>
        <fullName evidence="1">Uncharacterized protein</fullName>
    </submittedName>
</protein>
<reference evidence="1 2" key="1">
    <citation type="submission" date="2024-12" db="EMBL/GenBank/DDBJ databases">
        <title>Forecasting of Potato common scab and diversities of Pathogenic streptomyces spp. in china.</title>
        <authorList>
            <person name="Handique U."/>
            <person name="Wu J."/>
        </authorList>
    </citation>
    <scope>NUCLEOTIDE SEQUENCE [LARGE SCALE GENOMIC DNA]</scope>
    <source>
        <strain evidence="1 2">ZRIMU1585</strain>
    </source>
</reference>
<name>A0ABW9IT16_STRGJ</name>
<dbReference type="RefSeq" id="WP_369277587.1">
    <property type="nucleotide sequence ID" value="NZ_JBJVMW010000013.1"/>
</dbReference>
<comment type="caution">
    <text evidence="1">The sequence shown here is derived from an EMBL/GenBank/DDBJ whole genome shotgun (WGS) entry which is preliminary data.</text>
</comment>
<proteinExistence type="predicted"/>
<dbReference type="Proteomes" id="UP001631993">
    <property type="component" value="Unassembled WGS sequence"/>
</dbReference>
<evidence type="ECO:0000313" key="1">
    <source>
        <dbReference type="EMBL" id="MFM9651609.1"/>
    </source>
</evidence>
<accession>A0ABW9IT16</accession>
<organism evidence="1 2">
    <name type="scientific">Streptomyces galilaeus</name>
    <dbReference type="NCBI Taxonomy" id="33899"/>
    <lineage>
        <taxon>Bacteria</taxon>
        <taxon>Bacillati</taxon>
        <taxon>Actinomycetota</taxon>
        <taxon>Actinomycetes</taxon>
        <taxon>Kitasatosporales</taxon>
        <taxon>Streptomycetaceae</taxon>
        <taxon>Streptomyces</taxon>
    </lineage>
</organism>
<gene>
    <name evidence="1" type="ORF">ACKI1S_36340</name>
</gene>